<evidence type="ECO:0000259" key="7">
    <source>
        <dbReference type="Pfam" id="PF14464"/>
    </source>
</evidence>
<evidence type="ECO:0000256" key="2">
    <source>
        <dbReference type="ARBA" id="ARBA00022723"/>
    </source>
</evidence>
<dbReference type="InterPro" id="IPR028090">
    <property type="entry name" value="JAB_dom_prok"/>
</dbReference>
<organism evidence="8 9">
    <name type="scientific">Kibdelosporangium lantanae</name>
    <dbReference type="NCBI Taxonomy" id="1497396"/>
    <lineage>
        <taxon>Bacteria</taxon>
        <taxon>Bacillati</taxon>
        <taxon>Actinomycetota</taxon>
        <taxon>Actinomycetes</taxon>
        <taxon>Pseudonocardiales</taxon>
        <taxon>Pseudonocardiaceae</taxon>
        <taxon>Kibdelosporangium</taxon>
    </lineage>
</organism>
<keyword evidence="5" id="KW-0482">Metalloprotease</keyword>
<evidence type="ECO:0000313" key="9">
    <source>
        <dbReference type="Proteomes" id="UP001597045"/>
    </source>
</evidence>
<name>A0ABW3M4H3_9PSEU</name>
<dbReference type="SUPFAM" id="SSF102712">
    <property type="entry name" value="JAB1/MPN domain"/>
    <property type="match status" value="1"/>
</dbReference>
<evidence type="ECO:0000256" key="6">
    <source>
        <dbReference type="SAM" id="MobiDB-lite"/>
    </source>
</evidence>
<feature type="compositionally biased region" description="Basic and acidic residues" evidence="6">
    <location>
        <begin position="168"/>
        <end position="179"/>
    </location>
</feature>
<proteinExistence type="predicted"/>
<dbReference type="Gene3D" id="3.40.140.10">
    <property type="entry name" value="Cytidine Deaminase, domain 2"/>
    <property type="match status" value="1"/>
</dbReference>
<protein>
    <submittedName>
        <fullName evidence="8">Mov34/MPN/PAD-1 family protein</fullName>
    </submittedName>
</protein>
<evidence type="ECO:0000256" key="3">
    <source>
        <dbReference type="ARBA" id="ARBA00022801"/>
    </source>
</evidence>
<sequence length="179" mass="19645">MRIREESYGYQVRFAPETLAAMRVEAVRMAEERGPVCETGGLLLGQIDHSARVVWVTEADSLPPESQAAAHELTMSPRSADAYVDKRRRQTHGLVGYVGAWHTHPGVTAEASDLDRQALKKLTSDGAPCLLVIVGGPVEVWETWLDGTGRPHVHARLAFPYEDTDADDPAREEGDRGDS</sequence>
<evidence type="ECO:0000313" key="8">
    <source>
        <dbReference type="EMBL" id="MFD1044494.1"/>
    </source>
</evidence>
<feature type="domain" description="JAB" evidence="7">
    <location>
        <begin position="26"/>
        <end position="142"/>
    </location>
</feature>
<keyword evidence="1" id="KW-0645">Protease</keyword>
<keyword evidence="9" id="KW-1185">Reference proteome</keyword>
<comment type="caution">
    <text evidence="8">The sequence shown here is derived from an EMBL/GenBank/DDBJ whole genome shotgun (WGS) entry which is preliminary data.</text>
</comment>
<dbReference type="Pfam" id="PF14464">
    <property type="entry name" value="Prok-JAB"/>
    <property type="match status" value="1"/>
</dbReference>
<gene>
    <name evidence="8" type="ORF">ACFQ1S_02265</name>
</gene>
<feature type="region of interest" description="Disordered" evidence="6">
    <location>
        <begin position="160"/>
        <end position="179"/>
    </location>
</feature>
<evidence type="ECO:0000256" key="4">
    <source>
        <dbReference type="ARBA" id="ARBA00022833"/>
    </source>
</evidence>
<evidence type="ECO:0000256" key="5">
    <source>
        <dbReference type="ARBA" id="ARBA00023049"/>
    </source>
</evidence>
<keyword evidence="4" id="KW-0862">Zinc</keyword>
<keyword evidence="3" id="KW-0378">Hydrolase</keyword>
<dbReference type="Proteomes" id="UP001597045">
    <property type="component" value="Unassembled WGS sequence"/>
</dbReference>
<keyword evidence="2" id="KW-0479">Metal-binding</keyword>
<dbReference type="EMBL" id="JBHTIS010000065">
    <property type="protein sequence ID" value="MFD1044494.1"/>
    <property type="molecule type" value="Genomic_DNA"/>
</dbReference>
<evidence type="ECO:0000256" key="1">
    <source>
        <dbReference type="ARBA" id="ARBA00022670"/>
    </source>
</evidence>
<accession>A0ABW3M4H3</accession>
<reference evidence="9" key="1">
    <citation type="journal article" date="2019" name="Int. J. Syst. Evol. Microbiol.">
        <title>The Global Catalogue of Microorganisms (GCM) 10K type strain sequencing project: providing services to taxonomists for standard genome sequencing and annotation.</title>
        <authorList>
            <consortium name="The Broad Institute Genomics Platform"/>
            <consortium name="The Broad Institute Genome Sequencing Center for Infectious Disease"/>
            <person name="Wu L."/>
            <person name="Ma J."/>
        </authorList>
    </citation>
    <scope>NUCLEOTIDE SEQUENCE [LARGE SCALE GENOMIC DNA]</scope>
    <source>
        <strain evidence="9">JCM 31486</strain>
    </source>
</reference>